<keyword evidence="2" id="KW-1185">Reference proteome</keyword>
<gene>
    <name evidence="1" type="ORF">G2W53_005113</name>
</gene>
<dbReference type="Proteomes" id="UP000634136">
    <property type="component" value="Unassembled WGS sequence"/>
</dbReference>
<dbReference type="AlphaFoldDB" id="A0A834XCP1"/>
<evidence type="ECO:0000313" key="2">
    <source>
        <dbReference type="Proteomes" id="UP000634136"/>
    </source>
</evidence>
<dbReference type="EMBL" id="JAAIUW010000002">
    <property type="protein sequence ID" value="KAF7842815.1"/>
    <property type="molecule type" value="Genomic_DNA"/>
</dbReference>
<organism evidence="1 2">
    <name type="scientific">Senna tora</name>
    <dbReference type="NCBI Taxonomy" id="362788"/>
    <lineage>
        <taxon>Eukaryota</taxon>
        <taxon>Viridiplantae</taxon>
        <taxon>Streptophyta</taxon>
        <taxon>Embryophyta</taxon>
        <taxon>Tracheophyta</taxon>
        <taxon>Spermatophyta</taxon>
        <taxon>Magnoliopsida</taxon>
        <taxon>eudicotyledons</taxon>
        <taxon>Gunneridae</taxon>
        <taxon>Pentapetalae</taxon>
        <taxon>rosids</taxon>
        <taxon>fabids</taxon>
        <taxon>Fabales</taxon>
        <taxon>Fabaceae</taxon>
        <taxon>Caesalpinioideae</taxon>
        <taxon>Cassia clade</taxon>
        <taxon>Senna</taxon>
    </lineage>
</organism>
<reference evidence="1" key="1">
    <citation type="submission" date="2020-09" db="EMBL/GenBank/DDBJ databases">
        <title>Genome-Enabled Discovery of Anthraquinone Biosynthesis in Senna tora.</title>
        <authorList>
            <person name="Kang S.-H."/>
            <person name="Pandey R.P."/>
            <person name="Lee C.-M."/>
            <person name="Sim J.-S."/>
            <person name="Jeong J.-T."/>
            <person name="Choi B.-S."/>
            <person name="Jung M."/>
            <person name="Ginzburg D."/>
            <person name="Zhao K."/>
            <person name="Won S.Y."/>
            <person name="Oh T.-J."/>
            <person name="Yu Y."/>
            <person name="Kim N.-H."/>
            <person name="Lee O.R."/>
            <person name="Lee T.-H."/>
            <person name="Bashyal P."/>
            <person name="Kim T.-S."/>
            <person name="Lee W.-H."/>
            <person name="Kawkins C."/>
            <person name="Kim C.-K."/>
            <person name="Kim J.S."/>
            <person name="Ahn B.O."/>
            <person name="Rhee S.Y."/>
            <person name="Sohng J.K."/>
        </authorList>
    </citation>
    <scope>NUCLEOTIDE SEQUENCE</scope>
    <source>
        <tissue evidence="1">Leaf</tissue>
    </source>
</reference>
<proteinExistence type="predicted"/>
<evidence type="ECO:0000313" key="1">
    <source>
        <dbReference type="EMBL" id="KAF7842815.1"/>
    </source>
</evidence>
<sequence>MRVCVTPHYHCIAFSRLPSKTATEPPSSACIAFPQPPSSSSLVRSIVHLGSLSSRFLLLLDFLGNNVSNQWFDAIDLTNQ</sequence>
<accession>A0A834XCP1</accession>
<name>A0A834XCP1_9FABA</name>
<protein>
    <submittedName>
        <fullName evidence="1">Uncharacterized protein</fullName>
    </submittedName>
</protein>
<comment type="caution">
    <text evidence="1">The sequence shown here is derived from an EMBL/GenBank/DDBJ whole genome shotgun (WGS) entry which is preliminary data.</text>
</comment>